<dbReference type="EMBL" id="FBWK01000038">
    <property type="protein sequence ID" value="CUX37202.1"/>
    <property type="molecule type" value="Genomic_DNA"/>
</dbReference>
<reference evidence="3" key="1">
    <citation type="submission" date="2016-01" db="EMBL/GenBank/DDBJ databases">
        <authorList>
            <person name="Regsiter A."/>
            <person name="william w."/>
        </authorList>
    </citation>
    <scope>NUCLEOTIDE SEQUENCE [LARGE SCALE GENOMIC DNA]</scope>
    <source>
        <strain evidence="3">CFBP 6623</strain>
    </source>
</reference>
<evidence type="ECO:0000313" key="3">
    <source>
        <dbReference type="Proteomes" id="UP000191988"/>
    </source>
</evidence>
<evidence type="ECO:0000313" key="2">
    <source>
        <dbReference type="EMBL" id="CUX37202.1"/>
    </source>
</evidence>
<dbReference type="InterPro" id="IPR009097">
    <property type="entry name" value="Cyclic_Pdiesterase"/>
</dbReference>
<gene>
    <name evidence="2" type="ORF">AGR3A_Cc430055</name>
</gene>
<organism evidence="2 3">
    <name type="scientific">Agrobacterium tomkonis CFBP 6623</name>
    <dbReference type="NCBI Taxonomy" id="1183432"/>
    <lineage>
        <taxon>Bacteria</taxon>
        <taxon>Pseudomonadati</taxon>
        <taxon>Pseudomonadota</taxon>
        <taxon>Alphaproteobacteria</taxon>
        <taxon>Hyphomicrobiales</taxon>
        <taxon>Rhizobiaceae</taxon>
        <taxon>Rhizobium/Agrobacterium group</taxon>
        <taxon>Agrobacterium</taxon>
        <taxon>Agrobacterium tumefaciens complex</taxon>
    </lineage>
</organism>
<keyword evidence="3" id="KW-1185">Reference proteome</keyword>
<dbReference type="Proteomes" id="UP000191988">
    <property type="component" value="Unassembled WGS sequence"/>
</dbReference>
<dbReference type="SUPFAM" id="SSF55144">
    <property type="entry name" value="LigT-like"/>
    <property type="match status" value="1"/>
</dbReference>
<evidence type="ECO:0000259" key="1">
    <source>
        <dbReference type="Pfam" id="PF02834"/>
    </source>
</evidence>
<keyword evidence="2" id="KW-0436">Ligase</keyword>
<dbReference type="AlphaFoldDB" id="A0A1S7QHV0"/>
<dbReference type="RefSeq" id="WP_046799254.1">
    <property type="nucleotide sequence ID" value="NZ_LT009723.1"/>
</dbReference>
<dbReference type="STRING" id="1183432.AGR3A_Cc430055"/>
<protein>
    <submittedName>
        <fullName evidence="2">Putative RNA ligase</fullName>
    </submittedName>
</protein>
<sequence>MGFELTDKGGLQQLFFEGLEPQKIQRLNPRFRSKLLLLLKPPAALADRIFADAARHAEGRTKRAAYPAELLHITLLCIGCFETAPRGLINRLKAALGEIEARPVPITFEETSLFGNRNSLVMRSSREMPEIKALVKILQRTLWRANLPFITASSFTPHLTMIYGCGKIEPMPAGKPYSWLAGNFELVFSHNGETRHESLARFALSAKADRYERPESQLYLSEKVIGPSKRPKQSAAVR</sequence>
<accession>A0A1S7QHV0</accession>
<proteinExistence type="predicted"/>
<dbReference type="Pfam" id="PF02834">
    <property type="entry name" value="LigT_PEase"/>
    <property type="match status" value="1"/>
</dbReference>
<name>A0A1S7QHV0_9HYPH</name>
<feature type="domain" description="Phosphoesterase HXTX" evidence="1">
    <location>
        <begin position="40"/>
        <end position="118"/>
    </location>
</feature>
<dbReference type="InterPro" id="IPR014051">
    <property type="entry name" value="Phosphoesterase_HXTX"/>
</dbReference>
<dbReference type="GO" id="GO:0016874">
    <property type="term" value="F:ligase activity"/>
    <property type="evidence" value="ECO:0007669"/>
    <property type="project" value="UniProtKB-KW"/>
</dbReference>
<dbReference type="Gene3D" id="3.90.1140.10">
    <property type="entry name" value="Cyclic phosphodiesterase"/>
    <property type="match status" value="1"/>
</dbReference>